<evidence type="ECO:0000313" key="16">
    <source>
        <dbReference type="EMBL" id="RAK70494.1"/>
    </source>
</evidence>
<evidence type="ECO:0000256" key="9">
    <source>
        <dbReference type="ARBA" id="ARBA00032824"/>
    </source>
</evidence>
<dbReference type="CDD" id="cd03017">
    <property type="entry name" value="PRX_BCP"/>
    <property type="match status" value="1"/>
</dbReference>
<dbReference type="FunFam" id="3.40.30.10:FF:000007">
    <property type="entry name" value="Thioredoxin-dependent thiol peroxidase"/>
    <property type="match status" value="1"/>
</dbReference>
<dbReference type="AlphaFoldDB" id="A0A328BXA6"/>
<evidence type="ECO:0000256" key="6">
    <source>
        <dbReference type="ARBA" id="ARBA00023002"/>
    </source>
</evidence>
<evidence type="ECO:0000256" key="10">
    <source>
        <dbReference type="ARBA" id="ARBA00038489"/>
    </source>
</evidence>
<evidence type="ECO:0000256" key="7">
    <source>
        <dbReference type="ARBA" id="ARBA00023157"/>
    </source>
</evidence>
<dbReference type="InterPro" id="IPR050924">
    <property type="entry name" value="Peroxiredoxin_BCP/PrxQ"/>
</dbReference>
<reference evidence="17" key="1">
    <citation type="submission" date="2018-05" db="EMBL/GenBank/DDBJ databases">
        <authorList>
            <person name="Nie L."/>
        </authorList>
    </citation>
    <scope>NUCLEOTIDE SEQUENCE [LARGE SCALE GENOMIC DNA]</scope>
    <source>
        <strain evidence="17">NL</strain>
    </source>
</reference>
<feature type="domain" description="Thioredoxin" evidence="15">
    <location>
        <begin position="4"/>
        <end position="150"/>
    </location>
</feature>
<evidence type="ECO:0000256" key="11">
    <source>
        <dbReference type="ARBA" id="ARBA00042639"/>
    </source>
</evidence>
<dbReference type="OrthoDB" id="9812811at2"/>
<evidence type="ECO:0000256" key="8">
    <source>
        <dbReference type="ARBA" id="ARBA00023284"/>
    </source>
</evidence>
<dbReference type="GO" id="GO:0005737">
    <property type="term" value="C:cytoplasm"/>
    <property type="evidence" value="ECO:0007669"/>
    <property type="project" value="TreeGrafter"/>
</dbReference>
<dbReference type="PANTHER" id="PTHR42801">
    <property type="entry name" value="THIOREDOXIN-DEPENDENT PEROXIDE REDUCTASE"/>
    <property type="match status" value="1"/>
</dbReference>
<gene>
    <name evidence="16" type="ORF">DLM85_06580</name>
</gene>
<dbReference type="EC" id="1.11.1.24" evidence="3"/>
<dbReference type="NCBIfam" id="NF006960">
    <property type="entry name" value="PRK09437.1"/>
    <property type="match status" value="1"/>
</dbReference>
<dbReference type="InterPro" id="IPR000866">
    <property type="entry name" value="AhpC/TSA"/>
</dbReference>
<keyword evidence="5" id="KW-0049">Antioxidant</keyword>
<keyword evidence="4 16" id="KW-0575">Peroxidase</keyword>
<dbReference type="GO" id="GO:0045454">
    <property type="term" value="P:cell redox homeostasis"/>
    <property type="evidence" value="ECO:0007669"/>
    <property type="project" value="TreeGrafter"/>
</dbReference>
<dbReference type="GO" id="GO:0008379">
    <property type="term" value="F:thioredoxin peroxidase activity"/>
    <property type="evidence" value="ECO:0007669"/>
    <property type="project" value="TreeGrafter"/>
</dbReference>
<dbReference type="Pfam" id="PF00578">
    <property type="entry name" value="AhpC-TSA"/>
    <property type="match status" value="1"/>
</dbReference>
<dbReference type="InterPro" id="IPR013766">
    <property type="entry name" value="Thioredoxin_domain"/>
</dbReference>
<dbReference type="Gene3D" id="3.40.30.10">
    <property type="entry name" value="Glutaredoxin"/>
    <property type="match status" value="1"/>
</dbReference>
<protein>
    <recommendedName>
        <fullName evidence="3">thioredoxin-dependent peroxiredoxin</fullName>
        <ecNumber evidence="3">1.11.1.24</ecNumber>
    </recommendedName>
    <alternativeName>
        <fullName evidence="9">Thioredoxin peroxidase</fullName>
    </alternativeName>
    <alternativeName>
        <fullName evidence="11">Thioredoxin-dependent peroxiredoxin Bcp</fullName>
    </alternativeName>
</protein>
<proteinExistence type="inferred from homology"/>
<sequence length="150" mass="16931">MITLNPGDQAPDFTAQDQSGQTRRLADYRGQRVALYFYPKDDTPGCTAQACSLRDGETQLRAAGLQVLGVSPDDVASHQKFADKFELPFPLLADPERTLAEAYGVWQEKKNYGRTYWGVVRTTFLLDAEGRVERIIRRPDTKNHAEQLLK</sequence>
<evidence type="ECO:0000256" key="5">
    <source>
        <dbReference type="ARBA" id="ARBA00022862"/>
    </source>
</evidence>
<feature type="active site" description="Cysteine sulfenic acid (-SOH) intermediate; for peroxidase activity" evidence="13">
    <location>
        <position position="46"/>
    </location>
</feature>
<dbReference type="GO" id="GO:0034599">
    <property type="term" value="P:cellular response to oxidative stress"/>
    <property type="evidence" value="ECO:0007669"/>
    <property type="project" value="TreeGrafter"/>
</dbReference>
<accession>A0A328BXA6</accession>
<feature type="region of interest" description="Disordered" evidence="14">
    <location>
        <begin position="1"/>
        <end position="24"/>
    </location>
</feature>
<dbReference type="PANTHER" id="PTHR42801:SF4">
    <property type="entry name" value="AHPC_TSA FAMILY PROTEIN"/>
    <property type="match status" value="1"/>
</dbReference>
<comment type="similarity">
    <text evidence="10">Belongs to the peroxiredoxin family. BCP/PrxQ subfamily.</text>
</comment>
<evidence type="ECO:0000259" key="15">
    <source>
        <dbReference type="PROSITE" id="PS51352"/>
    </source>
</evidence>
<keyword evidence="17" id="KW-1185">Reference proteome</keyword>
<comment type="caution">
    <text evidence="16">The sequence shown here is derived from an EMBL/GenBank/DDBJ whole genome shotgun (WGS) entry which is preliminary data.</text>
</comment>
<name>A0A328BXA6_9BACT</name>
<keyword evidence="6 16" id="KW-0560">Oxidoreductase</keyword>
<organism evidence="16 17">
    <name type="scientific">Hymenobacter edaphi</name>
    <dbReference type="NCBI Taxonomy" id="2211146"/>
    <lineage>
        <taxon>Bacteria</taxon>
        <taxon>Pseudomonadati</taxon>
        <taxon>Bacteroidota</taxon>
        <taxon>Cytophagia</taxon>
        <taxon>Cytophagales</taxon>
        <taxon>Hymenobacteraceae</taxon>
        <taxon>Hymenobacter</taxon>
    </lineage>
</organism>
<evidence type="ECO:0000256" key="1">
    <source>
        <dbReference type="ARBA" id="ARBA00003330"/>
    </source>
</evidence>
<evidence type="ECO:0000256" key="3">
    <source>
        <dbReference type="ARBA" id="ARBA00013017"/>
    </source>
</evidence>
<evidence type="ECO:0000256" key="2">
    <source>
        <dbReference type="ARBA" id="ARBA00011245"/>
    </source>
</evidence>
<dbReference type="Proteomes" id="UP000248553">
    <property type="component" value="Unassembled WGS sequence"/>
</dbReference>
<evidence type="ECO:0000256" key="14">
    <source>
        <dbReference type="SAM" id="MobiDB-lite"/>
    </source>
</evidence>
<evidence type="ECO:0000313" key="17">
    <source>
        <dbReference type="Proteomes" id="UP000248553"/>
    </source>
</evidence>
<dbReference type="PIRSF" id="PIRSF000239">
    <property type="entry name" value="AHPC"/>
    <property type="match status" value="1"/>
</dbReference>
<evidence type="ECO:0000256" key="4">
    <source>
        <dbReference type="ARBA" id="ARBA00022559"/>
    </source>
</evidence>
<keyword evidence="8" id="KW-0676">Redox-active center</keyword>
<keyword evidence="7" id="KW-1015">Disulfide bond</keyword>
<dbReference type="EMBL" id="QHKM01000001">
    <property type="protein sequence ID" value="RAK70494.1"/>
    <property type="molecule type" value="Genomic_DNA"/>
</dbReference>
<comment type="function">
    <text evidence="1">Thiol-specific peroxidase that catalyzes the reduction of hydrogen peroxide and organic hydroperoxides to water and alcohols, respectively. Plays a role in cell protection against oxidative stress by detoxifying peroxides and as sensor of hydrogen peroxide-mediated signaling events.</text>
</comment>
<comment type="subunit">
    <text evidence="2">Monomer.</text>
</comment>
<comment type="catalytic activity">
    <reaction evidence="12">
        <text>a hydroperoxide + [thioredoxin]-dithiol = an alcohol + [thioredoxin]-disulfide + H2O</text>
        <dbReference type="Rhea" id="RHEA:62620"/>
        <dbReference type="Rhea" id="RHEA-COMP:10698"/>
        <dbReference type="Rhea" id="RHEA-COMP:10700"/>
        <dbReference type="ChEBI" id="CHEBI:15377"/>
        <dbReference type="ChEBI" id="CHEBI:29950"/>
        <dbReference type="ChEBI" id="CHEBI:30879"/>
        <dbReference type="ChEBI" id="CHEBI:35924"/>
        <dbReference type="ChEBI" id="CHEBI:50058"/>
        <dbReference type="EC" id="1.11.1.24"/>
    </reaction>
</comment>
<evidence type="ECO:0000256" key="12">
    <source>
        <dbReference type="ARBA" id="ARBA00049091"/>
    </source>
</evidence>
<dbReference type="PROSITE" id="PS51352">
    <property type="entry name" value="THIOREDOXIN_2"/>
    <property type="match status" value="1"/>
</dbReference>
<evidence type="ECO:0000256" key="13">
    <source>
        <dbReference type="PIRSR" id="PIRSR000239-1"/>
    </source>
</evidence>
<dbReference type="SUPFAM" id="SSF52833">
    <property type="entry name" value="Thioredoxin-like"/>
    <property type="match status" value="1"/>
</dbReference>
<dbReference type="InterPro" id="IPR036249">
    <property type="entry name" value="Thioredoxin-like_sf"/>
</dbReference>
<dbReference type="InterPro" id="IPR024706">
    <property type="entry name" value="Peroxiredoxin_AhpC-typ"/>
</dbReference>